<protein>
    <submittedName>
        <fullName evidence="1">Putative disease resistance protein</fullName>
    </submittedName>
</protein>
<dbReference type="InterPro" id="IPR032675">
    <property type="entry name" value="LRR_dom_sf"/>
</dbReference>
<dbReference type="Proteomes" id="UP000623129">
    <property type="component" value="Unassembled WGS sequence"/>
</dbReference>
<sequence length="227" mass="25803">MAEIVVDFVCQKLQDALNGPVRDALIQEGLSLYGVNDKAGAVKQELERIRSFLRDADSKSSSEERAEVDWINYKEPGFINSMKRFFKKPMLLPALYTLGGKMDDVQASIIEITKSRLTVGVTSLDDGSSGKSKPPIRRLILPDIGEMEMELQLTNHTWLENLIGLRHLEFRECELENDTLPEKIDCLHCLEYLDLTDTKIVDLPKSINEALNIVERHKLNFKPMSKL</sequence>
<dbReference type="EMBL" id="SWLB01000012">
    <property type="protein sequence ID" value="KAF3331812.1"/>
    <property type="molecule type" value="Genomic_DNA"/>
</dbReference>
<comment type="caution">
    <text evidence="1">The sequence shown here is derived from an EMBL/GenBank/DDBJ whole genome shotgun (WGS) entry which is preliminary data.</text>
</comment>
<proteinExistence type="predicted"/>
<dbReference type="Gene3D" id="3.80.10.10">
    <property type="entry name" value="Ribonuclease Inhibitor"/>
    <property type="match status" value="1"/>
</dbReference>
<reference evidence="1" key="1">
    <citation type="submission" date="2020-01" db="EMBL/GenBank/DDBJ databases">
        <title>Genome sequence of Kobresia littledalei, the first chromosome-level genome in the family Cyperaceae.</title>
        <authorList>
            <person name="Qu G."/>
        </authorList>
    </citation>
    <scope>NUCLEOTIDE SEQUENCE</scope>
    <source>
        <strain evidence="1">C.B.Clarke</strain>
        <tissue evidence="1">Leaf</tissue>
    </source>
</reference>
<dbReference type="SUPFAM" id="SSF52058">
    <property type="entry name" value="L domain-like"/>
    <property type="match status" value="1"/>
</dbReference>
<dbReference type="AlphaFoldDB" id="A0A833VB40"/>
<dbReference type="OrthoDB" id="621930at2759"/>
<organism evidence="1 2">
    <name type="scientific">Carex littledalei</name>
    <dbReference type="NCBI Taxonomy" id="544730"/>
    <lineage>
        <taxon>Eukaryota</taxon>
        <taxon>Viridiplantae</taxon>
        <taxon>Streptophyta</taxon>
        <taxon>Embryophyta</taxon>
        <taxon>Tracheophyta</taxon>
        <taxon>Spermatophyta</taxon>
        <taxon>Magnoliopsida</taxon>
        <taxon>Liliopsida</taxon>
        <taxon>Poales</taxon>
        <taxon>Cyperaceae</taxon>
        <taxon>Cyperoideae</taxon>
        <taxon>Cariceae</taxon>
        <taxon>Carex</taxon>
        <taxon>Carex subgen. Euthyceras</taxon>
    </lineage>
</organism>
<accession>A0A833VB40</accession>
<evidence type="ECO:0000313" key="2">
    <source>
        <dbReference type="Proteomes" id="UP000623129"/>
    </source>
</evidence>
<gene>
    <name evidence="1" type="ORF">FCM35_KLT03218</name>
</gene>
<evidence type="ECO:0000313" key="1">
    <source>
        <dbReference type="EMBL" id="KAF3331812.1"/>
    </source>
</evidence>
<name>A0A833VB40_9POAL</name>
<keyword evidence="2" id="KW-1185">Reference proteome</keyword>